<dbReference type="InterPro" id="IPR042097">
    <property type="entry name" value="Aminopeptidase_N-like_N_sf"/>
</dbReference>
<dbReference type="EMBL" id="JABTTQ020000012">
    <property type="protein sequence ID" value="KAK6144856.1"/>
    <property type="molecule type" value="Genomic_DNA"/>
</dbReference>
<dbReference type="Proteomes" id="UP001318860">
    <property type="component" value="Unassembled WGS sequence"/>
</dbReference>
<comment type="similarity">
    <text evidence="3">Belongs to the peptidase M1 family.</text>
</comment>
<comment type="subcellular location">
    <subcellularLocation>
        <location evidence="2">Cytoplasm</location>
    </subcellularLocation>
</comment>
<dbReference type="PANTHER" id="PTHR45726:SF3">
    <property type="entry name" value="LEUKOTRIENE A-4 HYDROLASE"/>
    <property type="match status" value="1"/>
</dbReference>
<evidence type="ECO:0000256" key="9">
    <source>
        <dbReference type="ARBA" id="ARBA00023049"/>
    </source>
</evidence>
<dbReference type="InterPro" id="IPR001930">
    <property type="entry name" value="Peptidase_M1"/>
</dbReference>
<protein>
    <recommendedName>
        <fullName evidence="10">Peptidase M1 leukotriene A4 hydrolase/aminopeptidase C-terminal domain-containing protein</fullName>
    </recommendedName>
</protein>
<evidence type="ECO:0000256" key="1">
    <source>
        <dbReference type="ARBA" id="ARBA00001947"/>
    </source>
</evidence>
<feature type="domain" description="Peptidase M1 leukotriene A4 hydrolase/aminopeptidase C-terminal" evidence="10">
    <location>
        <begin position="493"/>
        <end position="648"/>
    </location>
</feature>
<sequence>MAPIDPHSYTDSTHPLTTHISLSFYFDFSSSTILSSALLSLSAPHSGPFTLDSRSLSVSAVIDPATLTPLPFTLQPTSPDAVLGQSLIVTLSNHSQLLIIFKTSPSSSALQWLSPPQTFNKSFPFVYTQCQAIHARSIFPCQDTPAARIKYAAKLNIPRYLSAVMAAKHINRQDPVSGESHGACEDSLWCGEERVVEEFVMEQPVPPYLFAFAVGELGFREVGPRTKVYSEAVPGVLDAAAREFAGTEEMIKVGEGLFGPYEWERFDLLVLPPSFPYGGMENPRMVFLTPTVIKGDATGAQVVAHELAHSWTGNLITNKTNDHFWLNENFVVSGASNRFINGFTTYAERRIVEAVQGKERATLNIGIGWRGLVEAVERFKDNMEFTKLKTNQEGVDPDDVYSDVPYEKGFQFLWRIERQIGRPAFDEFLKKYIATFKFQSIDTDTFLDFLKANVPGIEDHVDLKVWTEGTGIPPDAMEPVSDIYTKIVSLIMSLRLVGCRMRMKLLTGEDRNGSFTWKTCLNLLMLRRYNSCPRTRRDCFSNLPKLCFSDCVLDVSALDARYRLSESKDYEVKVAFLQLAISSRCTNYYNEVEKTLKEVGRMKYLRPLYRALVQGTGKEEEKIFAKRVFSEACACYHPIAQGVVEAIFAKHM</sequence>
<comment type="cofactor">
    <cofactor evidence="1">
        <name>Zn(2+)</name>
        <dbReference type="ChEBI" id="CHEBI:29105"/>
    </cofactor>
</comment>
<keyword evidence="9" id="KW-0482">Metalloprotease</keyword>
<dbReference type="InterPro" id="IPR027268">
    <property type="entry name" value="Peptidase_M4/M1_CTD_sf"/>
</dbReference>
<evidence type="ECO:0000313" key="12">
    <source>
        <dbReference type="Proteomes" id="UP001318860"/>
    </source>
</evidence>
<dbReference type="SMART" id="SM01263">
    <property type="entry name" value="Leuk-A4-hydro_C"/>
    <property type="match status" value="1"/>
</dbReference>
<dbReference type="PANTHER" id="PTHR45726">
    <property type="entry name" value="LEUKOTRIENE A-4 HYDROLASE"/>
    <property type="match status" value="1"/>
</dbReference>
<dbReference type="SUPFAM" id="SSF55486">
    <property type="entry name" value="Metalloproteases ('zincins'), catalytic domain"/>
    <property type="match status" value="1"/>
</dbReference>
<keyword evidence="12" id="KW-1185">Reference proteome</keyword>
<dbReference type="Gene3D" id="3.30.2010.30">
    <property type="match status" value="1"/>
</dbReference>
<evidence type="ECO:0000256" key="6">
    <source>
        <dbReference type="ARBA" id="ARBA00022723"/>
    </source>
</evidence>
<evidence type="ECO:0000256" key="5">
    <source>
        <dbReference type="ARBA" id="ARBA00022670"/>
    </source>
</evidence>
<dbReference type="InterPro" id="IPR016024">
    <property type="entry name" value="ARM-type_fold"/>
</dbReference>
<dbReference type="SUPFAM" id="SSF48371">
    <property type="entry name" value="ARM repeat"/>
    <property type="match status" value="1"/>
</dbReference>
<keyword evidence="5" id="KW-0645">Protease</keyword>
<dbReference type="InterPro" id="IPR045357">
    <property type="entry name" value="Aminopeptidase_N-like_N"/>
</dbReference>
<dbReference type="InterPro" id="IPR015211">
    <property type="entry name" value="Peptidase_M1_C"/>
</dbReference>
<keyword evidence="6" id="KW-0479">Metal-binding</keyword>
<evidence type="ECO:0000313" key="11">
    <source>
        <dbReference type="EMBL" id="KAK6144856.1"/>
    </source>
</evidence>
<dbReference type="PRINTS" id="PR00756">
    <property type="entry name" value="ALADIPTASE"/>
</dbReference>
<dbReference type="InterPro" id="IPR049980">
    <property type="entry name" value="LTA4H_cat"/>
</dbReference>
<accession>A0ABR0WE48</accession>
<evidence type="ECO:0000256" key="3">
    <source>
        <dbReference type="ARBA" id="ARBA00010136"/>
    </source>
</evidence>
<evidence type="ECO:0000256" key="4">
    <source>
        <dbReference type="ARBA" id="ARBA00022490"/>
    </source>
</evidence>
<dbReference type="Pfam" id="PF09127">
    <property type="entry name" value="Leuk-A4-hydro_C"/>
    <property type="match status" value="1"/>
</dbReference>
<evidence type="ECO:0000259" key="10">
    <source>
        <dbReference type="SMART" id="SM01263"/>
    </source>
</evidence>
<evidence type="ECO:0000256" key="7">
    <source>
        <dbReference type="ARBA" id="ARBA00022801"/>
    </source>
</evidence>
<dbReference type="Pfam" id="PF17900">
    <property type="entry name" value="Peptidase_M1_N"/>
    <property type="match status" value="1"/>
</dbReference>
<dbReference type="Pfam" id="PF01433">
    <property type="entry name" value="Peptidase_M1"/>
    <property type="match status" value="1"/>
</dbReference>
<organism evidence="11 12">
    <name type="scientific">Rehmannia glutinosa</name>
    <name type="common">Chinese foxglove</name>
    <dbReference type="NCBI Taxonomy" id="99300"/>
    <lineage>
        <taxon>Eukaryota</taxon>
        <taxon>Viridiplantae</taxon>
        <taxon>Streptophyta</taxon>
        <taxon>Embryophyta</taxon>
        <taxon>Tracheophyta</taxon>
        <taxon>Spermatophyta</taxon>
        <taxon>Magnoliopsida</taxon>
        <taxon>eudicotyledons</taxon>
        <taxon>Gunneridae</taxon>
        <taxon>Pentapetalae</taxon>
        <taxon>asterids</taxon>
        <taxon>lamiids</taxon>
        <taxon>Lamiales</taxon>
        <taxon>Orobanchaceae</taxon>
        <taxon>Rehmannieae</taxon>
        <taxon>Rehmannia</taxon>
    </lineage>
</organism>
<keyword evidence="7" id="KW-0378">Hydrolase</keyword>
<evidence type="ECO:0000256" key="8">
    <source>
        <dbReference type="ARBA" id="ARBA00022833"/>
    </source>
</evidence>
<dbReference type="Gene3D" id="1.10.390.10">
    <property type="entry name" value="Neutral Protease Domain 2"/>
    <property type="match status" value="1"/>
</dbReference>
<keyword evidence="4" id="KW-0963">Cytoplasm</keyword>
<dbReference type="InterPro" id="IPR038502">
    <property type="entry name" value="M1_LTA-4_hydro/amino_C_sf"/>
</dbReference>
<dbReference type="InterPro" id="IPR034015">
    <property type="entry name" value="M1_LTA4H"/>
</dbReference>
<reference evidence="11 12" key="1">
    <citation type="journal article" date="2021" name="Comput. Struct. Biotechnol. J.">
        <title>De novo genome assembly of the potent medicinal plant Rehmannia glutinosa using nanopore technology.</title>
        <authorList>
            <person name="Ma L."/>
            <person name="Dong C."/>
            <person name="Song C."/>
            <person name="Wang X."/>
            <person name="Zheng X."/>
            <person name="Niu Y."/>
            <person name="Chen S."/>
            <person name="Feng W."/>
        </authorList>
    </citation>
    <scope>NUCLEOTIDE SEQUENCE [LARGE SCALE GENOMIC DNA]</scope>
    <source>
        <strain evidence="11">DH-2019</strain>
    </source>
</reference>
<comment type="caution">
    <text evidence="11">The sequence shown here is derived from an EMBL/GenBank/DDBJ whole genome shotgun (WGS) entry which is preliminary data.</text>
</comment>
<name>A0ABR0WE48_REHGL</name>
<keyword evidence="8" id="KW-0862">Zinc</keyword>
<dbReference type="Gene3D" id="2.60.40.1730">
    <property type="entry name" value="tricorn interacting facor f3 domain"/>
    <property type="match status" value="1"/>
</dbReference>
<gene>
    <name evidence="11" type="ORF">DH2020_021676</name>
</gene>
<dbReference type="Gene3D" id="1.25.40.320">
    <property type="entry name" value="Peptidase M1, leukotriene A4 hydrolase/aminopeptidase C-terminal domain"/>
    <property type="match status" value="1"/>
</dbReference>
<evidence type="ECO:0000256" key="2">
    <source>
        <dbReference type="ARBA" id="ARBA00004496"/>
    </source>
</evidence>
<dbReference type="CDD" id="cd09599">
    <property type="entry name" value="M1_LTA4H"/>
    <property type="match status" value="1"/>
</dbReference>
<proteinExistence type="inferred from homology"/>
<dbReference type="InterPro" id="IPR014782">
    <property type="entry name" value="Peptidase_M1_dom"/>
</dbReference>
<dbReference type="SUPFAM" id="SSF63737">
    <property type="entry name" value="Leukotriene A4 hydrolase N-terminal domain"/>
    <property type="match status" value="1"/>
</dbReference>